<keyword evidence="2" id="KW-0812">Transmembrane</keyword>
<organism evidence="3 4">
    <name type="scientific">Neolewinella lacunae</name>
    <dbReference type="NCBI Taxonomy" id="1517758"/>
    <lineage>
        <taxon>Bacteria</taxon>
        <taxon>Pseudomonadati</taxon>
        <taxon>Bacteroidota</taxon>
        <taxon>Saprospiria</taxon>
        <taxon>Saprospirales</taxon>
        <taxon>Lewinellaceae</taxon>
        <taxon>Neolewinella</taxon>
    </lineage>
</organism>
<keyword evidence="2" id="KW-0472">Membrane</keyword>
<name>A0A923PQ54_9BACT</name>
<dbReference type="AlphaFoldDB" id="A0A923PQ54"/>
<evidence type="ECO:0000256" key="1">
    <source>
        <dbReference type="SAM" id="MobiDB-lite"/>
    </source>
</evidence>
<keyword evidence="2" id="KW-1133">Transmembrane helix</keyword>
<dbReference type="Proteomes" id="UP000650081">
    <property type="component" value="Unassembled WGS sequence"/>
</dbReference>
<accession>A0A923PQ54</accession>
<feature type="transmembrane region" description="Helical" evidence="2">
    <location>
        <begin position="12"/>
        <end position="34"/>
    </location>
</feature>
<protein>
    <recommendedName>
        <fullName evidence="5">CcoQ/FixQ family Cbb3-type cytochrome c oxidase assembly chaperone</fullName>
    </recommendedName>
</protein>
<evidence type="ECO:0000313" key="4">
    <source>
        <dbReference type="Proteomes" id="UP000650081"/>
    </source>
</evidence>
<gene>
    <name evidence="3" type="ORF">H9S92_16390</name>
</gene>
<feature type="region of interest" description="Disordered" evidence="1">
    <location>
        <begin position="43"/>
        <end position="62"/>
    </location>
</feature>
<keyword evidence="4" id="KW-1185">Reference proteome</keyword>
<evidence type="ECO:0008006" key="5">
    <source>
        <dbReference type="Google" id="ProtNLM"/>
    </source>
</evidence>
<dbReference type="EMBL" id="JACSIT010000141">
    <property type="protein sequence ID" value="MBC6995746.1"/>
    <property type="molecule type" value="Genomic_DNA"/>
</dbReference>
<dbReference type="RefSeq" id="WP_187467769.1">
    <property type="nucleotide sequence ID" value="NZ_JACSIT010000141.1"/>
</dbReference>
<evidence type="ECO:0000256" key="2">
    <source>
        <dbReference type="SAM" id="Phobius"/>
    </source>
</evidence>
<sequence>MAKYLLAGADINWLAIMALLTFFAVFSLVLLMVLGRGRESYAEVEQQPLQDSYSTTDKNDAA</sequence>
<proteinExistence type="predicted"/>
<evidence type="ECO:0000313" key="3">
    <source>
        <dbReference type="EMBL" id="MBC6995746.1"/>
    </source>
</evidence>
<feature type="compositionally biased region" description="Polar residues" evidence="1">
    <location>
        <begin position="47"/>
        <end position="56"/>
    </location>
</feature>
<reference evidence="3" key="1">
    <citation type="submission" date="2020-08" db="EMBL/GenBank/DDBJ databases">
        <title>Lewinella bacteria from marine environments.</title>
        <authorList>
            <person name="Zhong Y."/>
        </authorList>
    </citation>
    <scope>NUCLEOTIDE SEQUENCE</scope>
    <source>
        <strain evidence="3">KCTC 42187</strain>
    </source>
</reference>
<comment type="caution">
    <text evidence="3">The sequence shown here is derived from an EMBL/GenBank/DDBJ whole genome shotgun (WGS) entry which is preliminary data.</text>
</comment>